<dbReference type="EMBL" id="JBGOGF010000003">
    <property type="protein sequence ID" value="MFA1770899.1"/>
    <property type="molecule type" value="Genomic_DNA"/>
</dbReference>
<evidence type="ECO:0000313" key="4">
    <source>
        <dbReference type="EMBL" id="MFA1770899.1"/>
    </source>
</evidence>
<dbReference type="Proteomes" id="UP001570846">
    <property type="component" value="Unassembled WGS sequence"/>
</dbReference>
<name>A0A5M8QE85_9BACT</name>
<dbReference type="Gene3D" id="1.20.1260.10">
    <property type="match status" value="1"/>
</dbReference>
<evidence type="ECO:0000259" key="2">
    <source>
        <dbReference type="Pfam" id="PF13628"/>
    </source>
</evidence>
<evidence type="ECO:0000313" key="5">
    <source>
        <dbReference type="Proteomes" id="UP000323866"/>
    </source>
</evidence>
<dbReference type="AlphaFoldDB" id="A0A5M8QE85"/>
<reference evidence="3 5" key="2">
    <citation type="submission" date="2019-09" db="EMBL/GenBank/DDBJ databases">
        <title>A bacterium isolated from glacier soil.</title>
        <authorList>
            <person name="Liu Q."/>
        </authorList>
    </citation>
    <scope>NUCLEOTIDE SEQUENCE [LARGE SCALE GENOMIC DNA]</scope>
    <source>
        <strain evidence="3 5">MDT1-10-3</strain>
    </source>
</reference>
<evidence type="ECO:0000313" key="6">
    <source>
        <dbReference type="Proteomes" id="UP001570846"/>
    </source>
</evidence>
<accession>A0A5M8QE85</accession>
<sequence length="195" mass="21444">MKKHLFHLLLSGAVCLVSACGGSSNEATSVDAAGRHNEKLLESTGKDEDVGWFVAEVGSAGMFEVELGRLASSKATQPQVRQFGQLMLDHHTQSNAQLKEIANLKNLIVPNAMSDDHQEVYNKVMGNAGATFDKAYVEAIVEDHKEAIDKFEEMAEKGKDLELKAFAQKGLPTLRAHLLQAEKLEDELEKQQKLQ</sequence>
<evidence type="ECO:0000256" key="1">
    <source>
        <dbReference type="SAM" id="SignalP"/>
    </source>
</evidence>
<reference evidence="3 5" key="1">
    <citation type="submission" date="2019-07" db="EMBL/GenBank/DDBJ databases">
        <authorList>
            <person name="Qu J.-H."/>
        </authorList>
    </citation>
    <scope>NUCLEOTIDE SEQUENCE [LARGE SCALE GENOMIC DNA]</scope>
    <source>
        <strain evidence="3 5">MDT1-10-3</strain>
    </source>
</reference>
<dbReference type="InterPro" id="IPR025419">
    <property type="entry name" value="DUF4142"/>
</dbReference>
<dbReference type="EMBL" id="VKKZ01000021">
    <property type="protein sequence ID" value="KAA6433274.1"/>
    <property type="molecule type" value="Genomic_DNA"/>
</dbReference>
<dbReference type="OrthoDB" id="883203at2"/>
<reference evidence="4 6" key="3">
    <citation type="submission" date="2024-08" db="EMBL/GenBank/DDBJ databases">
        <authorList>
            <person name="Wei W."/>
        </authorList>
    </citation>
    <scope>NUCLEOTIDE SEQUENCE [LARGE SCALE GENOMIC DNA]</scope>
    <source>
        <strain evidence="4 6">XU2</strain>
    </source>
</reference>
<feature type="signal peptide" evidence="1">
    <location>
        <begin position="1"/>
        <end position="19"/>
    </location>
</feature>
<dbReference type="Pfam" id="PF13628">
    <property type="entry name" value="DUF4142"/>
    <property type="match status" value="1"/>
</dbReference>
<feature type="domain" description="DUF4142" evidence="2">
    <location>
        <begin position="53"/>
        <end position="184"/>
    </location>
</feature>
<dbReference type="RefSeq" id="WP_149098934.1">
    <property type="nucleotide sequence ID" value="NZ_BMMG01000004.1"/>
</dbReference>
<feature type="chain" id="PRO_5024295610" evidence="1">
    <location>
        <begin position="20"/>
        <end position="195"/>
    </location>
</feature>
<keyword evidence="1" id="KW-0732">Signal</keyword>
<dbReference type="PANTHER" id="PTHR38593">
    <property type="entry name" value="BLR2558 PROTEIN"/>
    <property type="match status" value="1"/>
</dbReference>
<dbReference type="PROSITE" id="PS51257">
    <property type="entry name" value="PROKAR_LIPOPROTEIN"/>
    <property type="match status" value="1"/>
</dbReference>
<proteinExistence type="predicted"/>
<dbReference type="PANTHER" id="PTHR38593:SF1">
    <property type="entry name" value="BLR2558 PROTEIN"/>
    <property type="match status" value="1"/>
</dbReference>
<protein>
    <submittedName>
        <fullName evidence="3">DUF4142 domain-containing protein</fullName>
    </submittedName>
</protein>
<evidence type="ECO:0000313" key="3">
    <source>
        <dbReference type="EMBL" id="KAA6433274.1"/>
    </source>
</evidence>
<organism evidence="3 5">
    <name type="scientific">Rufibacter glacialis</name>
    <dbReference type="NCBI Taxonomy" id="1259555"/>
    <lineage>
        <taxon>Bacteria</taxon>
        <taxon>Pseudomonadati</taxon>
        <taxon>Bacteroidota</taxon>
        <taxon>Cytophagia</taxon>
        <taxon>Cytophagales</taxon>
        <taxon>Hymenobacteraceae</taxon>
        <taxon>Rufibacter</taxon>
    </lineage>
</organism>
<dbReference type="Proteomes" id="UP000323866">
    <property type="component" value="Unassembled WGS sequence"/>
</dbReference>
<keyword evidence="6" id="KW-1185">Reference proteome</keyword>
<dbReference type="InterPro" id="IPR012347">
    <property type="entry name" value="Ferritin-like"/>
</dbReference>
<comment type="caution">
    <text evidence="3">The sequence shown here is derived from an EMBL/GenBank/DDBJ whole genome shotgun (WGS) entry which is preliminary data.</text>
</comment>
<gene>
    <name evidence="4" type="ORF">ACD591_06320</name>
    <name evidence="3" type="ORF">FOE74_12370</name>
</gene>